<protein>
    <submittedName>
        <fullName evidence="1">Uncharacterized protein</fullName>
    </submittedName>
</protein>
<evidence type="ECO:0000313" key="1">
    <source>
        <dbReference type="EMBL" id="RNA10056.1"/>
    </source>
</evidence>
<proteinExistence type="predicted"/>
<accession>A0A3M7QF46</accession>
<dbReference type="AlphaFoldDB" id="A0A3M7QF46"/>
<keyword evidence="2" id="KW-1185">Reference proteome</keyword>
<name>A0A3M7QF46_BRAPC</name>
<comment type="caution">
    <text evidence="1">The sequence shown here is derived from an EMBL/GenBank/DDBJ whole genome shotgun (WGS) entry which is preliminary data.</text>
</comment>
<dbReference type="EMBL" id="REGN01006309">
    <property type="protein sequence ID" value="RNA10056.1"/>
    <property type="molecule type" value="Genomic_DNA"/>
</dbReference>
<evidence type="ECO:0000313" key="2">
    <source>
        <dbReference type="Proteomes" id="UP000276133"/>
    </source>
</evidence>
<gene>
    <name evidence="1" type="ORF">BpHYR1_027147</name>
</gene>
<reference evidence="1 2" key="1">
    <citation type="journal article" date="2018" name="Sci. Rep.">
        <title>Genomic signatures of local adaptation to the degree of environmental predictability in rotifers.</title>
        <authorList>
            <person name="Franch-Gras L."/>
            <person name="Hahn C."/>
            <person name="Garcia-Roger E.M."/>
            <person name="Carmona M.J."/>
            <person name="Serra M."/>
            <person name="Gomez A."/>
        </authorList>
    </citation>
    <scope>NUCLEOTIDE SEQUENCE [LARGE SCALE GENOMIC DNA]</scope>
    <source>
        <strain evidence="1">HYR1</strain>
    </source>
</reference>
<organism evidence="1 2">
    <name type="scientific">Brachionus plicatilis</name>
    <name type="common">Marine rotifer</name>
    <name type="synonym">Brachionus muelleri</name>
    <dbReference type="NCBI Taxonomy" id="10195"/>
    <lineage>
        <taxon>Eukaryota</taxon>
        <taxon>Metazoa</taxon>
        <taxon>Spiralia</taxon>
        <taxon>Gnathifera</taxon>
        <taxon>Rotifera</taxon>
        <taxon>Eurotatoria</taxon>
        <taxon>Monogononta</taxon>
        <taxon>Pseudotrocha</taxon>
        <taxon>Ploima</taxon>
        <taxon>Brachionidae</taxon>
        <taxon>Brachionus</taxon>
    </lineage>
</organism>
<sequence length="161" mass="18380">MATIMIAWNVLSGKLMSRKSVLGQIFGDIELNGRLVEQRCIQHQSELFQFLNEFCIWFSSKFSLVIWSLDPRISLSSLMNALSSFTFSSLFEKLFPFNFCIFESTGSMFNAYNRLVVRDLFSSDRSVMINRSSAYINTPVFIPSISDIKFVFIISSISSST</sequence>
<dbReference type="Proteomes" id="UP000276133">
    <property type="component" value="Unassembled WGS sequence"/>
</dbReference>